<dbReference type="Pfam" id="PF00059">
    <property type="entry name" value="Lectin_C"/>
    <property type="match status" value="1"/>
</dbReference>
<organism evidence="8 9">
    <name type="scientific">Clarias magur</name>
    <name type="common">Asian catfish</name>
    <name type="synonym">Macropteronotus magur</name>
    <dbReference type="NCBI Taxonomy" id="1594786"/>
    <lineage>
        <taxon>Eukaryota</taxon>
        <taxon>Metazoa</taxon>
        <taxon>Chordata</taxon>
        <taxon>Craniata</taxon>
        <taxon>Vertebrata</taxon>
        <taxon>Euteleostomi</taxon>
        <taxon>Actinopterygii</taxon>
        <taxon>Neopterygii</taxon>
        <taxon>Teleostei</taxon>
        <taxon>Ostariophysi</taxon>
        <taxon>Siluriformes</taxon>
        <taxon>Clariidae</taxon>
        <taxon>Clarias</taxon>
    </lineage>
</organism>
<comment type="caution">
    <text evidence="8">The sequence shown here is derived from an EMBL/GenBank/DDBJ whole genome shotgun (WGS) entry which is preliminary data.</text>
</comment>
<feature type="non-terminal residue" evidence="8">
    <location>
        <position position="221"/>
    </location>
</feature>
<dbReference type="Gene3D" id="3.10.100.10">
    <property type="entry name" value="Mannose-Binding Protein A, subunit A"/>
    <property type="match status" value="1"/>
</dbReference>
<keyword evidence="9" id="KW-1185">Reference proteome</keyword>
<evidence type="ECO:0000259" key="7">
    <source>
        <dbReference type="PROSITE" id="PS50041"/>
    </source>
</evidence>
<feature type="compositionally biased region" description="Basic and acidic residues" evidence="5">
    <location>
        <begin position="11"/>
        <end position="28"/>
    </location>
</feature>
<dbReference type="EMBL" id="QNUK01001123">
    <property type="protein sequence ID" value="KAF5887223.1"/>
    <property type="molecule type" value="Genomic_DNA"/>
</dbReference>
<dbReference type="AlphaFoldDB" id="A0A8J4TMW3"/>
<evidence type="ECO:0000313" key="9">
    <source>
        <dbReference type="Proteomes" id="UP000727407"/>
    </source>
</evidence>
<dbReference type="PANTHER" id="PTHR46490">
    <property type="entry name" value="C-TYPE LECTIN DOMAIN FAMILY 12 MEMBER A-RELATED"/>
    <property type="match status" value="1"/>
</dbReference>
<keyword evidence="4" id="KW-0175">Coiled coil</keyword>
<evidence type="ECO:0000256" key="4">
    <source>
        <dbReference type="SAM" id="Coils"/>
    </source>
</evidence>
<evidence type="ECO:0000256" key="2">
    <source>
        <dbReference type="ARBA" id="ARBA00023157"/>
    </source>
</evidence>
<dbReference type="InterPro" id="IPR016187">
    <property type="entry name" value="CTDL_fold"/>
</dbReference>
<sequence length="221" mass="26860">DKMPEVPYKAADSEGCRGDSKTGRERQHTGGNTAWSRWFRLIAVCEMLLCVLLLTAITVLWINYHILKRENNQLQTSNNNLTIERDQLQRERDQLQRERDQLQRERDQLQRERDQLQRERDQFQSERDQVQREREELERCLKLGWIYFRYSRYYITTEQKSWTESRRYCREREAELLIINSREEQEFITKLRSGRVAWIGLSDRDTEGEWKWVDNTPLITG</sequence>
<keyword evidence="1" id="KW-0430">Lectin</keyword>
<dbReference type="InterPro" id="IPR052309">
    <property type="entry name" value="C-type_Lectin_Domain_Fam1"/>
</dbReference>
<protein>
    <submittedName>
        <fullName evidence="8">C-type lectin domain family 4 member E-like isoform X1</fullName>
    </submittedName>
</protein>
<keyword evidence="6" id="KW-0472">Membrane</keyword>
<proteinExistence type="predicted"/>
<feature type="transmembrane region" description="Helical" evidence="6">
    <location>
        <begin position="38"/>
        <end position="62"/>
    </location>
</feature>
<feature type="coiled-coil region" evidence="4">
    <location>
        <begin position="64"/>
        <end position="140"/>
    </location>
</feature>
<keyword evidence="3" id="KW-0325">Glycoprotein</keyword>
<dbReference type="Proteomes" id="UP000727407">
    <property type="component" value="Unassembled WGS sequence"/>
</dbReference>
<dbReference type="OrthoDB" id="6133475at2759"/>
<keyword evidence="2" id="KW-1015">Disulfide bond</keyword>
<dbReference type="Gene3D" id="1.20.5.1000">
    <property type="entry name" value="arf6 gtpase in complex with a specific effector, jip4"/>
    <property type="match status" value="1"/>
</dbReference>
<reference evidence="8" key="1">
    <citation type="submission" date="2020-07" db="EMBL/GenBank/DDBJ databases">
        <title>Clarias magur genome sequencing, assembly and annotation.</title>
        <authorList>
            <person name="Kushwaha B."/>
            <person name="Kumar R."/>
            <person name="Das P."/>
            <person name="Joshi C.G."/>
            <person name="Kumar D."/>
            <person name="Nagpure N.S."/>
            <person name="Pandey M."/>
            <person name="Agarwal S."/>
            <person name="Srivastava S."/>
            <person name="Singh M."/>
            <person name="Sahoo L."/>
            <person name="Jayasankar P."/>
            <person name="Meher P.K."/>
            <person name="Koringa P.G."/>
            <person name="Iquebal M.A."/>
            <person name="Das S.P."/>
            <person name="Bit A."/>
            <person name="Patnaik S."/>
            <person name="Patel N."/>
            <person name="Shah T.M."/>
            <person name="Hinsu A."/>
            <person name="Jena J.K."/>
        </authorList>
    </citation>
    <scope>NUCLEOTIDE SEQUENCE</scope>
    <source>
        <strain evidence="8">CIFAMagur01</strain>
        <tissue evidence="8">Testis</tissue>
    </source>
</reference>
<feature type="domain" description="C-type lectin" evidence="7">
    <location>
        <begin position="148"/>
        <end position="218"/>
    </location>
</feature>
<feature type="region of interest" description="Disordered" evidence="5">
    <location>
        <begin position="1"/>
        <end position="30"/>
    </location>
</feature>
<evidence type="ECO:0000256" key="1">
    <source>
        <dbReference type="ARBA" id="ARBA00022734"/>
    </source>
</evidence>
<dbReference type="GO" id="GO:0030246">
    <property type="term" value="F:carbohydrate binding"/>
    <property type="evidence" value="ECO:0007669"/>
    <property type="project" value="UniProtKB-KW"/>
</dbReference>
<name>A0A8J4TMW3_CLAMG</name>
<gene>
    <name evidence="8" type="ORF">DAT39_022325</name>
</gene>
<feature type="non-terminal residue" evidence="8">
    <location>
        <position position="1"/>
    </location>
</feature>
<evidence type="ECO:0000313" key="8">
    <source>
        <dbReference type="EMBL" id="KAF5887223.1"/>
    </source>
</evidence>
<accession>A0A8J4TMW3</accession>
<dbReference type="SUPFAM" id="SSF56436">
    <property type="entry name" value="C-type lectin-like"/>
    <property type="match status" value="1"/>
</dbReference>
<evidence type="ECO:0000256" key="6">
    <source>
        <dbReference type="SAM" id="Phobius"/>
    </source>
</evidence>
<keyword evidence="6" id="KW-0812">Transmembrane</keyword>
<dbReference type="PROSITE" id="PS50041">
    <property type="entry name" value="C_TYPE_LECTIN_2"/>
    <property type="match status" value="1"/>
</dbReference>
<keyword evidence="6" id="KW-1133">Transmembrane helix</keyword>
<dbReference type="InterPro" id="IPR016186">
    <property type="entry name" value="C-type_lectin-like/link_sf"/>
</dbReference>
<evidence type="ECO:0000256" key="3">
    <source>
        <dbReference type="ARBA" id="ARBA00023180"/>
    </source>
</evidence>
<dbReference type="PANTHER" id="PTHR46490:SF6">
    <property type="entry name" value="ASIALOGLYCOPROTEIN RECEPTOR 1-LIKE-RELATED"/>
    <property type="match status" value="1"/>
</dbReference>
<evidence type="ECO:0000256" key="5">
    <source>
        <dbReference type="SAM" id="MobiDB-lite"/>
    </source>
</evidence>
<dbReference type="InterPro" id="IPR001304">
    <property type="entry name" value="C-type_lectin-like"/>
</dbReference>